<dbReference type="EMBL" id="SRLO01001049">
    <property type="protein sequence ID" value="TNN42265.1"/>
    <property type="molecule type" value="Genomic_DNA"/>
</dbReference>
<evidence type="ECO:0000313" key="2">
    <source>
        <dbReference type="EMBL" id="TNN42265.1"/>
    </source>
</evidence>
<dbReference type="Proteomes" id="UP000314294">
    <property type="component" value="Unassembled WGS sequence"/>
</dbReference>
<feature type="compositionally biased region" description="Basic and acidic residues" evidence="1">
    <location>
        <begin position="58"/>
        <end position="82"/>
    </location>
</feature>
<proteinExistence type="predicted"/>
<sequence>MSGSRVTFAVVDTGMDYHCRIIGHVTLKTIAAVFYSPLRRLQHLTSLVSQPDLALPAREPERSWEWGGNKKERGKGMERDSWADCTGGDYSGTQNTSRGESFGGSAGGQKQPQTRSRDAPAASRGDPVAAEKKPDACFSGPPSPAFSLDSNSPFANGFLHFESSLFEDDDNDEEPGAGSPQGEGSRDKRENAGNVLPSAPGLLNSESKDDAAAAAAAAAAKVVTRSQSSGQRRRYWDGSDDEWESDTELLLLGDCLLMVPDMSSLYLLL</sequence>
<evidence type="ECO:0000313" key="3">
    <source>
        <dbReference type="Proteomes" id="UP000314294"/>
    </source>
</evidence>
<reference evidence="2 3" key="1">
    <citation type="submission" date="2019-03" db="EMBL/GenBank/DDBJ databases">
        <title>First draft genome of Liparis tanakae, snailfish: a comprehensive survey of snailfish specific genes.</title>
        <authorList>
            <person name="Kim W."/>
            <person name="Song I."/>
            <person name="Jeong J.-H."/>
            <person name="Kim D."/>
            <person name="Kim S."/>
            <person name="Ryu S."/>
            <person name="Song J.Y."/>
            <person name="Lee S.K."/>
        </authorList>
    </citation>
    <scope>NUCLEOTIDE SEQUENCE [LARGE SCALE GENOMIC DNA]</scope>
    <source>
        <tissue evidence="2">Muscle</tissue>
    </source>
</reference>
<comment type="caution">
    <text evidence="2">The sequence shown here is derived from an EMBL/GenBank/DDBJ whole genome shotgun (WGS) entry which is preliminary data.</text>
</comment>
<name>A0A4Z2FMZ3_9TELE</name>
<protein>
    <submittedName>
        <fullName evidence="2">Uncharacterized protein</fullName>
    </submittedName>
</protein>
<gene>
    <name evidence="2" type="ORF">EYF80_047560</name>
</gene>
<feature type="compositionally biased region" description="Acidic residues" evidence="1">
    <location>
        <begin position="166"/>
        <end position="175"/>
    </location>
</feature>
<accession>A0A4Z2FMZ3</accession>
<evidence type="ECO:0000256" key="1">
    <source>
        <dbReference type="SAM" id="MobiDB-lite"/>
    </source>
</evidence>
<dbReference type="OrthoDB" id="422362at2759"/>
<feature type="region of interest" description="Disordered" evidence="1">
    <location>
        <begin position="166"/>
        <end position="209"/>
    </location>
</feature>
<keyword evidence="3" id="KW-1185">Reference proteome</keyword>
<organism evidence="2 3">
    <name type="scientific">Liparis tanakae</name>
    <name type="common">Tanaka's snailfish</name>
    <dbReference type="NCBI Taxonomy" id="230148"/>
    <lineage>
        <taxon>Eukaryota</taxon>
        <taxon>Metazoa</taxon>
        <taxon>Chordata</taxon>
        <taxon>Craniata</taxon>
        <taxon>Vertebrata</taxon>
        <taxon>Euteleostomi</taxon>
        <taxon>Actinopterygii</taxon>
        <taxon>Neopterygii</taxon>
        <taxon>Teleostei</taxon>
        <taxon>Neoteleostei</taxon>
        <taxon>Acanthomorphata</taxon>
        <taxon>Eupercaria</taxon>
        <taxon>Perciformes</taxon>
        <taxon>Cottioidei</taxon>
        <taxon>Cottales</taxon>
        <taxon>Liparidae</taxon>
        <taxon>Liparis</taxon>
    </lineage>
</organism>
<feature type="region of interest" description="Disordered" evidence="1">
    <location>
        <begin position="53"/>
        <end position="150"/>
    </location>
</feature>
<dbReference type="AlphaFoldDB" id="A0A4Z2FMZ3"/>